<dbReference type="Gramene" id="Mp7g13300.1">
    <property type="protein sequence ID" value="Mp7g13300.1.cds"/>
    <property type="gene ID" value="Mp7g13300"/>
</dbReference>
<organism evidence="16 17">
    <name type="scientific">Marchantia polymorpha</name>
    <name type="common">Common liverwort</name>
    <name type="synonym">Marchantia aquatica</name>
    <dbReference type="NCBI Taxonomy" id="3197"/>
    <lineage>
        <taxon>Eukaryota</taxon>
        <taxon>Viridiplantae</taxon>
        <taxon>Streptophyta</taxon>
        <taxon>Embryophyta</taxon>
        <taxon>Marchantiophyta</taxon>
        <taxon>Marchantiopsida</taxon>
        <taxon>Marchantiidae</taxon>
        <taxon>Marchantiales</taxon>
        <taxon>Marchantiaceae</taxon>
        <taxon>Marchantia</taxon>
    </lineage>
</organism>
<dbReference type="InterPro" id="IPR051029">
    <property type="entry name" value="mRNA_Capping_Enz/RNA_Phosphat"/>
</dbReference>
<keyword evidence="7" id="KW-0506">mRNA capping</keyword>
<dbReference type="Gene3D" id="3.90.190.10">
    <property type="entry name" value="Protein tyrosine phosphatase superfamily"/>
    <property type="match status" value="1"/>
</dbReference>
<evidence type="ECO:0000256" key="3">
    <source>
        <dbReference type="ARBA" id="ARBA00022664"/>
    </source>
</evidence>
<dbReference type="InterPro" id="IPR013846">
    <property type="entry name" value="mRNA_cap_enzyme_C"/>
</dbReference>
<dbReference type="Pfam" id="PF01331">
    <property type="entry name" value="mRNA_cap_enzyme"/>
    <property type="match status" value="1"/>
</dbReference>
<dbReference type="PANTHER" id="PTHR10367:SF17">
    <property type="entry name" value="MRNA-CAPPING ENZYME"/>
    <property type="match status" value="1"/>
</dbReference>
<dbReference type="InterPro" id="IPR000387">
    <property type="entry name" value="Tyr_Pase_dom"/>
</dbReference>
<keyword evidence="6 13" id="KW-0547">Nucleotide-binding</keyword>
<evidence type="ECO:0000259" key="15">
    <source>
        <dbReference type="PROSITE" id="PS50056"/>
    </source>
</evidence>
<dbReference type="CDD" id="cd14502">
    <property type="entry name" value="RNA_5'-triphosphatase"/>
    <property type="match status" value="1"/>
</dbReference>
<dbReference type="EC" id="2.7.7.50" evidence="2"/>
<feature type="region of interest" description="Disordered" evidence="14">
    <location>
        <begin position="1"/>
        <end position="30"/>
    </location>
</feature>
<accession>A0A2R6XL95</accession>
<keyword evidence="3" id="KW-0507">mRNA processing</keyword>
<dbReference type="SUPFAM" id="SSF52799">
    <property type="entry name" value="(Phosphotyrosine protein) phosphatases II"/>
    <property type="match status" value="1"/>
</dbReference>
<feature type="binding site" evidence="13">
    <location>
        <begin position="539"/>
        <end position="541"/>
    </location>
    <ligand>
        <name>GTP</name>
        <dbReference type="ChEBI" id="CHEBI:37565"/>
    </ligand>
</feature>
<evidence type="ECO:0000256" key="12">
    <source>
        <dbReference type="PIRSR" id="PIRSR036958-2"/>
    </source>
</evidence>
<dbReference type="OMA" id="FWDIWMS"/>
<dbReference type="CDD" id="cd07895">
    <property type="entry name" value="Adenylation_mRNA_capping"/>
    <property type="match status" value="1"/>
</dbReference>
<comment type="subcellular location">
    <subcellularLocation>
        <location evidence="1">Nucleus</location>
    </subcellularLocation>
</comment>
<evidence type="ECO:0000256" key="14">
    <source>
        <dbReference type="SAM" id="MobiDB-lite"/>
    </source>
</evidence>
<evidence type="ECO:0000256" key="6">
    <source>
        <dbReference type="ARBA" id="ARBA00022741"/>
    </source>
</evidence>
<dbReference type="GO" id="GO:0005525">
    <property type="term" value="F:GTP binding"/>
    <property type="evidence" value="ECO:0007669"/>
    <property type="project" value="UniProtKB-KW"/>
</dbReference>
<dbReference type="PROSITE" id="PS50056">
    <property type="entry name" value="TYR_PHOSPHATASE_2"/>
    <property type="match status" value="1"/>
</dbReference>
<dbReference type="OrthoDB" id="200924at2759"/>
<dbReference type="Pfam" id="PF00782">
    <property type="entry name" value="DSPc"/>
    <property type="match status" value="1"/>
</dbReference>
<feature type="active site" description="Phosphocysteine intermediate" evidence="11">
    <location>
        <position position="195"/>
    </location>
</feature>
<feature type="binding site" evidence="13">
    <location>
        <begin position="420"/>
        <end position="422"/>
    </location>
    <ligand>
        <name>GTP</name>
        <dbReference type="ChEBI" id="CHEBI:37565"/>
    </ligand>
</feature>
<dbReference type="GO" id="GO:0005634">
    <property type="term" value="C:nucleus"/>
    <property type="evidence" value="ECO:0007669"/>
    <property type="project" value="UniProtKB-SubCell"/>
</dbReference>
<evidence type="ECO:0000256" key="5">
    <source>
        <dbReference type="ARBA" id="ARBA00022695"/>
    </source>
</evidence>
<dbReference type="PANTHER" id="PTHR10367">
    <property type="entry name" value="MRNA-CAPPING ENZYME"/>
    <property type="match status" value="1"/>
</dbReference>
<feature type="binding site" evidence="13">
    <location>
        <position position="390"/>
    </location>
    <ligand>
        <name>GTP</name>
        <dbReference type="ChEBI" id="CHEBI:37565"/>
    </ligand>
</feature>
<keyword evidence="5" id="KW-0548">Nucleotidyltransferase</keyword>
<feature type="active site" description="N6-GMP-lysine intermediate" evidence="12">
    <location>
        <position position="370"/>
    </location>
</feature>
<evidence type="ECO:0000313" key="16">
    <source>
        <dbReference type="EMBL" id="PTQ46885.1"/>
    </source>
</evidence>
<keyword evidence="4" id="KW-0808">Transferase</keyword>
<evidence type="ECO:0000256" key="9">
    <source>
        <dbReference type="ARBA" id="ARBA00023242"/>
    </source>
</evidence>
<evidence type="ECO:0000256" key="1">
    <source>
        <dbReference type="ARBA" id="ARBA00004123"/>
    </source>
</evidence>
<dbReference type="EMBL" id="KZ772681">
    <property type="protein sequence ID" value="PTQ46885.1"/>
    <property type="molecule type" value="Genomic_DNA"/>
</dbReference>
<evidence type="ECO:0000256" key="8">
    <source>
        <dbReference type="ARBA" id="ARBA00023134"/>
    </source>
</evidence>
<dbReference type="SUPFAM" id="SSF56091">
    <property type="entry name" value="DNA ligase/mRNA capping enzyme, catalytic domain"/>
    <property type="match status" value="1"/>
</dbReference>
<dbReference type="FunFam" id="3.30.470.30:FF:000005">
    <property type="entry name" value="mRNA capping enzyme, putative"/>
    <property type="match status" value="1"/>
</dbReference>
<evidence type="ECO:0000256" key="7">
    <source>
        <dbReference type="ARBA" id="ARBA00023042"/>
    </source>
</evidence>
<dbReference type="GO" id="GO:0004484">
    <property type="term" value="F:mRNA guanylyltransferase activity"/>
    <property type="evidence" value="ECO:0000318"/>
    <property type="project" value="GO_Central"/>
</dbReference>
<comment type="catalytic activity">
    <reaction evidence="10">
        <text>a 5'-end diphospho-ribonucleoside in mRNA + GTP + H(+) = a 5'-end (5'-triphosphoguanosine)-ribonucleoside in mRNA + diphosphate</text>
        <dbReference type="Rhea" id="RHEA:67012"/>
        <dbReference type="Rhea" id="RHEA-COMP:17165"/>
        <dbReference type="Rhea" id="RHEA-COMP:17166"/>
        <dbReference type="ChEBI" id="CHEBI:15378"/>
        <dbReference type="ChEBI" id="CHEBI:33019"/>
        <dbReference type="ChEBI" id="CHEBI:37565"/>
        <dbReference type="ChEBI" id="CHEBI:167616"/>
        <dbReference type="ChEBI" id="CHEBI:167617"/>
        <dbReference type="EC" id="2.7.7.50"/>
    </reaction>
    <physiologicalReaction direction="left-to-right" evidence="10">
        <dbReference type="Rhea" id="RHEA:67013"/>
    </physiologicalReaction>
</comment>
<dbReference type="SUPFAM" id="SSF50249">
    <property type="entry name" value="Nucleic acid-binding proteins"/>
    <property type="match status" value="1"/>
</dbReference>
<evidence type="ECO:0000313" key="17">
    <source>
        <dbReference type="Proteomes" id="UP000244005"/>
    </source>
</evidence>
<protein>
    <recommendedName>
        <fullName evidence="2">mRNA guanylyltransferase</fullName>
        <ecNumber evidence="2">2.7.7.50</ecNumber>
    </recommendedName>
</protein>
<dbReference type="InterPro" id="IPR017074">
    <property type="entry name" value="mRNA_cap_enz_bifunc"/>
</dbReference>
<dbReference type="InterPro" id="IPR001339">
    <property type="entry name" value="mRNA_cap_enzyme_adenylation"/>
</dbReference>
<dbReference type="GO" id="GO:0005524">
    <property type="term" value="F:ATP binding"/>
    <property type="evidence" value="ECO:0007669"/>
    <property type="project" value="InterPro"/>
</dbReference>
<dbReference type="GO" id="GO:0006370">
    <property type="term" value="P:7-methylguanosine mRNA capping"/>
    <property type="evidence" value="ECO:0000318"/>
    <property type="project" value="GO_Central"/>
</dbReference>
<dbReference type="InterPro" id="IPR000340">
    <property type="entry name" value="Dual-sp_phosphatase_cat-dom"/>
</dbReference>
<dbReference type="Pfam" id="PF03919">
    <property type="entry name" value="mRNA_cap_C"/>
    <property type="match status" value="1"/>
</dbReference>
<dbReference type="PIRSF" id="PIRSF036958">
    <property type="entry name" value="mRNA_capping_HCE"/>
    <property type="match status" value="1"/>
</dbReference>
<dbReference type="InterPro" id="IPR029021">
    <property type="entry name" value="Prot-tyrosine_phosphatase-like"/>
</dbReference>
<evidence type="ECO:0000256" key="4">
    <source>
        <dbReference type="ARBA" id="ARBA00022679"/>
    </source>
</evidence>
<dbReference type="AlphaFoldDB" id="A0A2R6XL95"/>
<dbReference type="Gene3D" id="3.30.470.30">
    <property type="entry name" value="DNA ligase/mRNA capping enzyme"/>
    <property type="match status" value="1"/>
</dbReference>
<dbReference type="InterPro" id="IPR012340">
    <property type="entry name" value="NA-bd_OB-fold"/>
</dbReference>
<feature type="domain" description="Tyrosine specific protein phosphatases" evidence="15">
    <location>
        <begin position="167"/>
        <end position="240"/>
    </location>
</feature>
<proteinExistence type="predicted"/>
<dbReference type="InterPro" id="IPR016130">
    <property type="entry name" value="Tyr_Pase_AS"/>
</dbReference>
<reference evidence="17" key="1">
    <citation type="journal article" date="2017" name="Cell">
        <title>Insights into land plant evolution garnered from the Marchantia polymorpha genome.</title>
        <authorList>
            <person name="Bowman J.L."/>
            <person name="Kohchi T."/>
            <person name="Yamato K.T."/>
            <person name="Jenkins J."/>
            <person name="Shu S."/>
            <person name="Ishizaki K."/>
            <person name="Yamaoka S."/>
            <person name="Nishihama R."/>
            <person name="Nakamura Y."/>
            <person name="Berger F."/>
            <person name="Adam C."/>
            <person name="Aki S.S."/>
            <person name="Althoff F."/>
            <person name="Araki T."/>
            <person name="Arteaga-Vazquez M.A."/>
            <person name="Balasubrmanian S."/>
            <person name="Barry K."/>
            <person name="Bauer D."/>
            <person name="Boehm C.R."/>
            <person name="Briginshaw L."/>
            <person name="Caballero-Perez J."/>
            <person name="Catarino B."/>
            <person name="Chen F."/>
            <person name="Chiyoda S."/>
            <person name="Chovatia M."/>
            <person name="Davies K.M."/>
            <person name="Delmans M."/>
            <person name="Demura T."/>
            <person name="Dierschke T."/>
            <person name="Dolan L."/>
            <person name="Dorantes-Acosta A.E."/>
            <person name="Eklund D.M."/>
            <person name="Florent S.N."/>
            <person name="Flores-Sandoval E."/>
            <person name="Fujiyama A."/>
            <person name="Fukuzawa H."/>
            <person name="Galik B."/>
            <person name="Grimanelli D."/>
            <person name="Grimwood J."/>
            <person name="Grossniklaus U."/>
            <person name="Hamada T."/>
            <person name="Haseloff J."/>
            <person name="Hetherington A.J."/>
            <person name="Higo A."/>
            <person name="Hirakawa Y."/>
            <person name="Hundley H.N."/>
            <person name="Ikeda Y."/>
            <person name="Inoue K."/>
            <person name="Inoue S.I."/>
            <person name="Ishida S."/>
            <person name="Jia Q."/>
            <person name="Kakita M."/>
            <person name="Kanazawa T."/>
            <person name="Kawai Y."/>
            <person name="Kawashima T."/>
            <person name="Kennedy M."/>
            <person name="Kinose K."/>
            <person name="Kinoshita T."/>
            <person name="Kohara Y."/>
            <person name="Koide E."/>
            <person name="Komatsu K."/>
            <person name="Kopischke S."/>
            <person name="Kubo M."/>
            <person name="Kyozuka J."/>
            <person name="Lagercrantz U."/>
            <person name="Lin S.S."/>
            <person name="Lindquist E."/>
            <person name="Lipzen A.M."/>
            <person name="Lu C.W."/>
            <person name="De Luna E."/>
            <person name="Martienssen R.A."/>
            <person name="Minamino N."/>
            <person name="Mizutani M."/>
            <person name="Mizutani M."/>
            <person name="Mochizuki N."/>
            <person name="Monte I."/>
            <person name="Mosher R."/>
            <person name="Nagasaki H."/>
            <person name="Nakagami H."/>
            <person name="Naramoto S."/>
            <person name="Nishitani K."/>
            <person name="Ohtani M."/>
            <person name="Okamoto T."/>
            <person name="Okumura M."/>
            <person name="Phillips J."/>
            <person name="Pollak B."/>
            <person name="Reinders A."/>
            <person name="Rovekamp M."/>
            <person name="Sano R."/>
            <person name="Sawa S."/>
            <person name="Schmid M.W."/>
            <person name="Shirakawa M."/>
            <person name="Solano R."/>
            <person name="Spunde A."/>
            <person name="Suetsugu N."/>
            <person name="Sugano S."/>
            <person name="Sugiyama A."/>
            <person name="Sun R."/>
            <person name="Suzuki Y."/>
            <person name="Takenaka M."/>
            <person name="Takezawa D."/>
            <person name="Tomogane H."/>
            <person name="Tsuzuki M."/>
            <person name="Ueda T."/>
            <person name="Umeda M."/>
            <person name="Ward J.M."/>
            <person name="Watanabe Y."/>
            <person name="Yazaki K."/>
            <person name="Yokoyama R."/>
            <person name="Yoshitake Y."/>
            <person name="Yotsui I."/>
            <person name="Zachgo S."/>
            <person name="Schmutz J."/>
        </authorList>
    </citation>
    <scope>NUCLEOTIDE SEQUENCE [LARGE SCALE GENOMIC DNA]</scope>
    <source>
        <strain evidence="17">Tak-1</strain>
    </source>
</reference>
<evidence type="ECO:0000256" key="2">
    <source>
        <dbReference type="ARBA" id="ARBA00012475"/>
    </source>
</evidence>
<name>A0A2R6XL95_MARPO</name>
<keyword evidence="9" id="KW-0539">Nucleus</keyword>
<feature type="binding site" evidence="13">
    <location>
        <position position="375"/>
    </location>
    <ligand>
        <name>GTP</name>
        <dbReference type="ChEBI" id="CHEBI:37565"/>
    </ligand>
</feature>
<keyword evidence="17" id="KW-1185">Reference proteome</keyword>
<dbReference type="Proteomes" id="UP000244005">
    <property type="component" value="Unassembled WGS sequence"/>
</dbReference>
<evidence type="ECO:0000256" key="11">
    <source>
        <dbReference type="PIRSR" id="PIRSR036958-1"/>
    </source>
</evidence>
<dbReference type="Gene3D" id="2.40.50.140">
    <property type="entry name" value="Nucleic acid-binding proteins"/>
    <property type="match status" value="1"/>
</dbReference>
<feature type="binding site" evidence="13">
    <location>
        <begin position="611"/>
        <end position="616"/>
    </location>
    <ligand>
        <name>GTP</name>
        <dbReference type="ChEBI" id="CHEBI:37565"/>
    </ligand>
</feature>
<evidence type="ECO:0000256" key="10">
    <source>
        <dbReference type="ARBA" id="ARBA00044624"/>
    </source>
</evidence>
<dbReference type="PROSITE" id="PS00383">
    <property type="entry name" value="TYR_PHOSPHATASE_1"/>
    <property type="match status" value="1"/>
</dbReference>
<sequence length="693" mass="81335">MDLNVAPSTDEDEEEKVESAVDTMRREREERRLMMKRKREEERLEARNSKTTLARIPRHEKSRTAGLNLPEGWLDCPSMGEPCANLFIPTKVPLGERFNEVIPAGKRFSKTHVLRHQRANAREIAMVIDLTNTSRYYQPQEWVKGGVKHVKVPCRGRDEVPEPEAVNQFVYEVINFEHGVNTKQPGVKKYVLVHCTHGHNRTGFMIVHYMMRTQYTTVEKCIRTFAQSRPPGIYKQDYIESLYTFYNEKRPEPLICPSTPEWKRPTEVDLNGEAKHDEEDDDDESILAALQEDAIVGPLTMTNDDVLGDGISDEQQMEMQRYICCALETLGKPGQQQQTHSLRFPGSQPVSLDRKNLQLLRQRYYYATWKADGTRYMLFLTRDGCYLIDRNFRFRRVQLRFPTRKSKENYPDYHHLTLLDGEMVIDTVPGSNVPSRRYLVYDLMILNSKSLIVCPFSERWQLIKDEVIDPRSKEKAQKGLIYQYELEKFSVRRKDFWMLTTTEKLLSDFIPKLSHESDGLIFQGWDDLYVCRTHEGLLKWKYARMNSVDFLLQIAPTTGQYLLLLMERGGKFRQLDGAHVTFPDDQDVSLMNGKIIECSWNPEENQWEFMRIRKDKETPNARHVYEKVMSSIQDKITEDVLLEEIREICRLPMYAERIARTHRETLNAERIARTQREMMKKNALLPQKRARGR</sequence>
<keyword evidence="8 13" id="KW-0342">GTP-binding</keyword>
<evidence type="ECO:0000256" key="13">
    <source>
        <dbReference type="PIRSR" id="PIRSR036958-3"/>
    </source>
</evidence>
<dbReference type="GO" id="GO:0140818">
    <property type="term" value="F:mRNA 5'-triphosphate monophosphatase activity"/>
    <property type="evidence" value="ECO:0007669"/>
    <property type="project" value="InterPro"/>
</dbReference>
<gene>
    <name evidence="16" type="ORF">MARPO_0009s0016</name>
</gene>
<feature type="compositionally biased region" description="Basic and acidic residues" evidence="14">
    <location>
        <begin position="17"/>
        <end position="30"/>
    </location>
</feature>
<dbReference type="FunFam" id="3.90.190.10:FF:000055">
    <property type="entry name" value="mRNA capping enzyme family protein"/>
    <property type="match status" value="1"/>
</dbReference>